<keyword evidence="5" id="KW-0963">Cytoplasm</keyword>
<evidence type="ECO:0000256" key="9">
    <source>
        <dbReference type="ARBA" id="ARBA00022801"/>
    </source>
</evidence>
<evidence type="ECO:0000256" key="12">
    <source>
        <dbReference type="RuleBase" id="RU003515"/>
    </source>
</evidence>
<evidence type="ECO:0000256" key="6">
    <source>
        <dbReference type="ARBA" id="ARBA00022722"/>
    </source>
</evidence>
<sequence>MMISRNVKINPKLLEKSRKASQSKFMIEERDQSKYQAELHRLITRDFAEAAQDELSSIAKLSQEQGKVDKAFAKSNEEDGLTAYTKEQRGLILIGVDEAGRGCMFGPVVAAAALIGFVDYDVIEEVRDVPSAKRVANAVLLQQRYSQDLLGREFKEVGDLTTQQKHGLLVNKAFANEGSESVFGWDLNVKGKLQPPPNAFYRALQLQLDVSCSKDMLSYLAKAQDSKRLSERRRATLYQNFLEQGAKGSIMFAIEEGDVDEIQEKNILHASLAAMSRAVRQVLKQLEQRCEAYGFRYDQILNNVVVLIDGNQIIPNLNGITQMSVVKGDILVREISVASILAKNYRDDLMREMGQLPQYSVYNIEKHKGYVTQEHVQLLFKHGPSDQHRRDYRQVQLAIEQHANTAMLLKGKDQKE</sequence>
<evidence type="ECO:0000256" key="5">
    <source>
        <dbReference type="ARBA" id="ARBA00022490"/>
    </source>
</evidence>
<dbReference type="PROSITE" id="PS51975">
    <property type="entry name" value="RNASE_H_2"/>
    <property type="match status" value="1"/>
</dbReference>
<name>A0A3A1YC69_9GAMM</name>
<dbReference type="GO" id="GO:0032299">
    <property type="term" value="C:ribonuclease H2 complex"/>
    <property type="evidence" value="ECO:0007669"/>
    <property type="project" value="TreeGrafter"/>
</dbReference>
<keyword evidence="9 11" id="KW-0378">Hydrolase</keyword>
<evidence type="ECO:0000256" key="8">
    <source>
        <dbReference type="ARBA" id="ARBA00022759"/>
    </source>
</evidence>
<dbReference type="CDD" id="cd07182">
    <property type="entry name" value="RNase_HII_bacteria_HII_like"/>
    <property type="match status" value="1"/>
</dbReference>
<keyword evidence="6 11" id="KW-0540">Nuclease</keyword>
<dbReference type="InterPro" id="IPR036397">
    <property type="entry name" value="RNaseH_sf"/>
</dbReference>
<dbReference type="OrthoDB" id="9803420at2"/>
<organism evidence="14 15">
    <name type="scientific">Psittacicella gerlachiana</name>
    <dbReference type="NCBI Taxonomy" id="2028574"/>
    <lineage>
        <taxon>Bacteria</taxon>
        <taxon>Pseudomonadati</taxon>
        <taxon>Pseudomonadota</taxon>
        <taxon>Gammaproteobacteria</taxon>
        <taxon>Pasteurellales</taxon>
        <taxon>Psittacicellaceae</taxon>
        <taxon>Psittacicella</taxon>
    </lineage>
</organism>
<keyword evidence="10" id="KW-0464">Manganese</keyword>
<proteinExistence type="inferred from homology"/>
<evidence type="ECO:0000256" key="4">
    <source>
        <dbReference type="ARBA" id="ARBA00008378"/>
    </source>
</evidence>
<dbReference type="Gene3D" id="3.30.420.10">
    <property type="entry name" value="Ribonuclease H-like superfamily/Ribonuclease H"/>
    <property type="match status" value="2"/>
</dbReference>
<evidence type="ECO:0000259" key="13">
    <source>
        <dbReference type="PROSITE" id="PS51975"/>
    </source>
</evidence>
<comment type="cofactor">
    <cofactor evidence="11">
        <name>Mn(2+)</name>
        <dbReference type="ChEBI" id="CHEBI:29035"/>
    </cofactor>
    <cofactor evidence="11">
        <name>Mg(2+)</name>
        <dbReference type="ChEBI" id="CHEBI:18420"/>
    </cofactor>
    <text evidence="11">Manganese or magnesium. Binds 1 divalent metal ion per monomer in the absence of substrate. May bind a second metal ion after substrate binding.</text>
</comment>
<comment type="function">
    <text evidence="2 12">Endonuclease that specifically degrades the RNA of RNA-DNA hybrids.</text>
</comment>
<dbReference type="PANTHER" id="PTHR10954:SF23">
    <property type="entry name" value="RIBONUCLEASE"/>
    <property type="match status" value="1"/>
</dbReference>
<evidence type="ECO:0000256" key="1">
    <source>
        <dbReference type="ARBA" id="ARBA00000077"/>
    </source>
</evidence>
<dbReference type="InterPro" id="IPR024567">
    <property type="entry name" value="RNase_HII/HIII_dom"/>
</dbReference>
<dbReference type="GO" id="GO:0043137">
    <property type="term" value="P:DNA replication, removal of RNA primer"/>
    <property type="evidence" value="ECO:0007669"/>
    <property type="project" value="TreeGrafter"/>
</dbReference>
<feature type="binding site" evidence="11">
    <location>
        <position position="98"/>
    </location>
    <ligand>
        <name>a divalent metal cation</name>
        <dbReference type="ChEBI" id="CHEBI:60240"/>
    </ligand>
</feature>
<keyword evidence="7 11" id="KW-0479">Metal-binding</keyword>
<dbReference type="EC" id="3.1.26.4" evidence="12"/>
<accession>A0A3A1YC69</accession>
<protein>
    <recommendedName>
        <fullName evidence="12">Ribonuclease</fullName>
        <ecNumber evidence="12">3.1.26.4</ecNumber>
    </recommendedName>
</protein>
<comment type="catalytic activity">
    <reaction evidence="1 11 12">
        <text>Endonucleolytic cleavage to 5'-phosphomonoester.</text>
        <dbReference type="EC" id="3.1.26.4"/>
    </reaction>
</comment>
<dbReference type="GO" id="GO:0004523">
    <property type="term" value="F:RNA-DNA hybrid ribonuclease activity"/>
    <property type="evidence" value="ECO:0007669"/>
    <property type="project" value="UniProtKB-UniRule"/>
</dbReference>
<dbReference type="AlphaFoldDB" id="A0A3A1YC69"/>
<keyword evidence="15" id="KW-1185">Reference proteome</keyword>
<keyword evidence="8 11" id="KW-0255">Endonuclease</keyword>
<dbReference type="InterPro" id="IPR022898">
    <property type="entry name" value="RNase_HII"/>
</dbReference>
<evidence type="ECO:0000313" key="15">
    <source>
        <dbReference type="Proteomes" id="UP000265964"/>
    </source>
</evidence>
<comment type="subcellular location">
    <subcellularLocation>
        <location evidence="3">Cytoplasm</location>
    </subcellularLocation>
</comment>
<dbReference type="SUPFAM" id="SSF53098">
    <property type="entry name" value="Ribonuclease H-like"/>
    <property type="match status" value="2"/>
</dbReference>
<feature type="binding site" evidence="11">
    <location>
        <position position="309"/>
    </location>
    <ligand>
        <name>a divalent metal cation</name>
        <dbReference type="ChEBI" id="CHEBI:60240"/>
    </ligand>
</feature>
<evidence type="ECO:0000256" key="2">
    <source>
        <dbReference type="ARBA" id="ARBA00004065"/>
    </source>
</evidence>
<dbReference type="InterPro" id="IPR012337">
    <property type="entry name" value="RNaseH-like_sf"/>
</dbReference>
<feature type="binding site" evidence="11">
    <location>
        <position position="97"/>
    </location>
    <ligand>
        <name>a divalent metal cation</name>
        <dbReference type="ChEBI" id="CHEBI:60240"/>
    </ligand>
</feature>
<evidence type="ECO:0000256" key="11">
    <source>
        <dbReference type="PROSITE-ProRule" id="PRU01319"/>
    </source>
</evidence>
<evidence type="ECO:0000256" key="3">
    <source>
        <dbReference type="ARBA" id="ARBA00004496"/>
    </source>
</evidence>
<dbReference type="Proteomes" id="UP000265964">
    <property type="component" value="Unassembled WGS sequence"/>
</dbReference>
<evidence type="ECO:0000256" key="7">
    <source>
        <dbReference type="ARBA" id="ARBA00022723"/>
    </source>
</evidence>
<dbReference type="PANTHER" id="PTHR10954">
    <property type="entry name" value="RIBONUCLEASE H2 SUBUNIT A"/>
    <property type="match status" value="1"/>
</dbReference>
<dbReference type="GO" id="GO:0006298">
    <property type="term" value="P:mismatch repair"/>
    <property type="evidence" value="ECO:0007669"/>
    <property type="project" value="TreeGrafter"/>
</dbReference>
<gene>
    <name evidence="14" type="ORF">CKF59_03320</name>
</gene>
<evidence type="ECO:0000313" key="14">
    <source>
        <dbReference type="EMBL" id="RIY35732.1"/>
    </source>
</evidence>
<comment type="caution">
    <text evidence="14">The sequence shown here is derived from an EMBL/GenBank/DDBJ whole genome shotgun (WGS) entry which is preliminary data.</text>
</comment>
<dbReference type="EMBL" id="NRJF01000080">
    <property type="protein sequence ID" value="RIY35732.1"/>
    <property type="molecule type" value="Genomic_DNA"/>
</dbReference>
<reference evidence="14 15" key="1">
    <citation type="submission" date="2017-08" db="EMBL/GenBank/DDBJ databases">
        <title>Reclassification of Bisgaard taxon 37 and 44.</title>
        <authorList>
            <person name="Christensen H."/>
        </authorList>
    </citation>
    <scope>NUCLEOTIDE SEQUENCE [LARGE SCALE GENOMIC DNA]</scope>
    <source>
        <strain evidence="14 15">EEAB3T1</strain>
    </source>
</reference>
<comment type="similarity">
    <text evidence="4">Belongs to the RNase HII family. RnhC subfamily.</text>
</comment>
<dbReference type="GO" id="GO:0003723">
    <property type="term" value="F:RNA binding"/>
    <property type="evidence" value="ECO:0007669"/>
    <property type="project" value="UniProtKB-UniRule"/>
</dbReference>
<dbReference type="InterPro" id="IPR001352">
    <property type="entry name" value="RNase_HII/HIII"/>
</dbReference>
<dbReference type="GO" id="GO:0046872">
    <property type="term" value="F:metal ion binding"/>
    <property type="evidence" value="ECO:0007669"/>
    <property type="project" value="UniProtKB-KW"/>
</dbReference>
<dbReference type="Pfam" id="PF01351">
    <property type="entry name" value="RNase_HII"/>
    <property type="match status" value="2"/>
</dbReference>
<dbReference type="GO" id="GO:0005737">
    <property type="term" value="C:cytoplasm"/>
    <property type="evidence" value="ECO:0007669"/>
    <property type="project" value="UniProtKB-SubCell"/>
</dbReference>
<evidence type="ECO:0000256" key="10">
    <source>
        <dbReference type="ARBA" id="ARBA00023211"/>
    </source>
</evidence>
<feature type="domain" description="RNase H type-2" evidence="13">
    <location>
        <begin position="91"/>
        <end position="404"/>
    </location>
</feature>